<evidence type="ECO:0000313" key="2">
    <source>
        <dbReference type="EMBL" id="KYF48549.1"/>
    </source>
</evidence>
<dbReference type="AlphaFoldDB" id="A0A150P0Y3"/>
<organism evidence="2 5">
    <name type="scientific">Sorangium cellulosum</name>
    <name type="common">Polyangium cellulosum</name>
    <dbReference type="NCBI Taxonomy" id="56"/>
    <lineage>
        <taxon>Bacteria</taxon>
        <taxon>Pseudomonadati</taxon>
        <taxon>Myxococcota</taxon>
        <taxon>Polyangia</taxon>
        <taxon>Polyangiales</taxon>
        <taxon>Polyangiaceae</taxon>
        <taxon>Sorangium</taxon>
    </lineage>
</organism>
<dbReference type="EMBL" id="JELX01004374">
    <property type="protein sequence ID" value="KYF48549.1"/>
    <property type="molecule type" value="Genomic_DNA"/>
</dbReference>
<name>A0A150P0Y3_SORCE</name>
<feature type="region of interest" description="Disordered" evidence="1">
    <location>
        <begin position="29"/>
        <end position="80"/>
    </location>
</feature>
<evidence type="ECO:0000313" key="5">
    <source>
        <dbReference type="Proteomes" id="UP000075604"/>
    </source>
</evidence>
<evidence type="ECO:0000313" key="4">
    <source>
        <dbReference type="Proteomes" id="UP000075502"/>
    </source>
</evidence>
<dbReference type="Proteomes" id="UP000075604">
    <property type="component" value="Unassembled WGS sequence"/>
</dbReference>
<reference evidence="4 5" key="1">
    <citation type="submission" date="2014-02" db="EMBL/GenBank/DDBJ databases">
        <title>The small core and large imbalanced accessory genome model reveals a collaborative survival strategy of Sorangium cellulosum strains in nature.</title>
        <authorList>
            <person name="Han K."/>
            <person name="Peng R."/>
            <person name="Blom J."/>
            <person name="Li Y.-Z."/>
        </authorList>
    </citation>
    <scope>NUCLEOTIDE SEQUENCE [LARGE SCALE GENOMIC DNA]</scope>
    <source>
        <strain evidence="3 4">So0007-03</strain>
        <strain evidence="2 5">So0157-18</strain>
    </source>
</reference>
<feature type="compositionally biased region" description="Basic and acidic residues" evidence="1">
    <location>
        <begin position="40"/>
        <end position="52"/>
    </location>
</feature>
<evidence type="ECO:0000256" key="1">
    <source>
        <dbReference type="SAM" id="MobiDB-lite"/>
    </source>
</evidence>
<accession>A0A150P0Y3</accession>
<proteinExistence type="predicted"/>
<gene>
    <name evidence="2" type="ORF">BE04_10425</name>
    <name evidence="3" type="ORF">BE21_22440</name>
</gene>
<sequence>MRLAWPTGRTTRTSGEVAIVSPLHRERMVTARESSQPEARIADEEPPPESRRQPAVYTACGGPTGEPWPERSPVLTPEEARELSERWSAIQAGFIEAPRVSVEQADALLAEVIQRVAQSFRDERGELQRLLDGAPGQPEASTEELRLALRRYRSLLGRLLAF</sequence>
<protein>
    <submittedName>
        <fullName evidence="2">Uncharacterized protein</fullName>
    </submittedName>
</protein>
<dbReference type="EMBL" id="JEME01000928">
    <property type="protein sequence ID" value="KYG08659.1"/>
    <property type="molecule type" value="Genomic_DNA"/>
</dbReference>
<comment type="caution">
    <text evidence="2">The sequence shown here is derived from an EMBL/GenBank/DDBJ whole genome shotgun (WGS) entry which is preliminary data.</text>
</comment>
<dbReference type="Proteomes" id="UP000075502">
    <property type="component" value="Unassembled WGS sequence"/>
</dbReference>
<evidence type="ECO:0000313" key="3">
    <source>
        <dbReference type="EMBL" id="KYG08659.1"/>
    </source>
</evidence>